<comment type="caution">
    <text evidence="3">The sequence shown here is derived from an EMBL/GenBank/DDBJ whole genome shotgun (WGS) entry which is preliminary data.</text>
</comment>
<gene>
    <name evidence="3" type="ORF">SR1949_29800</name>
</gene>
<evidence type="ECO:0000313" key="4">
    <source>
        <dbReference type="Proteomes" id="UP000300142"/>
    </source>
</evidence>
<sequence length="929" mass="107750">MNELKKIKLFTWLDVRRIIRQKTNYGTNLPEGILKIRCYSDSLEIYLSTEEDQDTVIHHLKNWFKDWYQKEESLIFIDIGDATLPVEFIIGEEPYITDVEIRPFWEEIAYLKSESETENAIQQVVKLPAMSPNNCNLIAFYSFKGGVGRTLNLAAHLFALLDRAKELNQPIKILVIDADLEAPGLTYWNASESQKPEVSFINFLEVYHYSPIDREEALSLFAKEVKKSAKNEGQSSIYFLPAFLKDEDLLDTPILPEHLVRGIDGVWEYGNALYSLGAILAVDYIFIDLRAGLSEISSPIIFDPRIQRFLVTTINDQSIQGTSLVLKQIGKVAPPEAEVKNKTYYDPTIIISMLKEEFKELPNFNNAVTDLVYAYGQDKDDKLSNEKRLEIKEAYFAEELLYINNWDDARSKLRGTTVRENALNWANQQLVIEDQEITENIEEIKSRQKQEVTKLRDLCEKYEYAESGEGEDLLITEPLQNLATNFQDELPHVISIGAKGAGKTFNYIQLARFKYWEKFINKISKLSHEIINETVTQTHIFPFLESRTLKENANTVISEARNETRIALDNHVPEFKHSEYVDRIKNTLDIEDWNEPRWTQFWVGEIAKSIGMSENIDNPHTLSNINQYLRNKELKIIFLFDGLEDIFSDIAANEKQRIALKALIDDLPKKLSEIRQSHLGIIIFLRRDFLRYTITQNLGQFENLYRSYDLYWNHESFLRLAYWICSESNVIGAEKGNIYSITKENLITELENLWGKTLGTEKSKEAYTASWVFAALTDFKGKLQARDIVRFLHYAAKITLDNAKDVNFEKWYTNRLLPPQAIRRALKPCSEEKVREATEEYPAFKKWVDEQLPPASERKIPFAVEQFNMDQQTVRMLEEMGVIYEDKEKEEIARFYMPEIFREGLGFSGQGARPRIVALKRRVLGKGIL</sequence>
<keyword evidence="4" id="KW-1185">Reference proteome</keyword>
<dbReference type="GO" id="GO:0016887">
    <property type="term" value="F:ATP hydrolysis activity"/>
    <property type="evidence" value="ECO:0007669"/>
    <property type="project" value="TreeGrafter"/>
</dbReference>
<evidence type="ECO:0000256" key="1">
    <source>
        <dbReference type="ARBA" id="ARBA00022741"/>
    </source>
</evidence>
<keyword evidence="1" id="KW-0547">Nucleotide-binding</keyword>
<dbReference type="GO" id="GO:0005524">
    <property type="term" value="F:ATP binding"/>
    <property type="evidence" value="ECO:0007669"/>
    <property type="project" value="UniProtKB-KW"/>
</dbReference>
<protein>
    <recommendedName>
        <fullName evidence="5">AAA domain-containing protein</fullName>
    </recommendedName>
</protein>
<dbReference type="GO" id="GO:0051782">
    <property type="term" value="P:negative regulation of cell division"/>
    <property type="evidence" value="ECO:0007669"/>
    <property type="project" value="TreeGrafter"/>
</dbReference>
<dbReference type="RefSeq" id="WP_137667920.1">
    <property type="nucleotide sequence ID" value="NZ_BJCE01000101.1"/>
</dbReference>
<proteinExistence type="predicted"/>
<organism evidence="3 4">
    <name type="scientific">Sphaerospermopsis reniformis</name>
    <dbReference type="NCBI Taxonomy" id="531300"/>
    <lineage>
        <taxon>Bacteria</taxon>
        <taxon>Bacillati</taxon>
        <taxon>Cyanobacteriota</taxon>
        <taxon>Cyanophyceae</taxon>
        <taxon>Nostocales</taxon>
        <taxon>Aphanizomenonaceae</taxon>
        <taxon>Sphaerospermopsis</taxon>
    </lineage>
</organism>
<dbReference type="InterPro" id="IPR027417">
    <property type="entry name" value="P-loop_NTPase"/>
</dbReference>
<dbReference type="NCBIfam" id="NF047398">
    <property type="entry name" value="AAA_KGGVGR"/>
    <property type="match status" value="1"/>
</dbReference>
<dbReference type="AlphaFoldDB" id="A0A480A2X2"/>
<evidence type="ECO:0008006" key="5">
    <source>
        <dbReference type="Google" id="ProtNLM"/>
    </source>
</evidence>
<dbReference type="EMBL" id="BJCE01000101">
    <property type="protein sequence ID" value="GCL37868.1"/>
    <property type="molecule type" value="Genomic_DNA"/>
</dbReference>
<dbReference type="SUPFAM" id="SSF52540">
    <property type="entry name" value="P-loop containing nucleoside triphosphate hydrolases"/>
    <property type="match status" value="1"/>
</dbReference>
<dbReference type="PANTHER" id="PTHR43384">
    <property type="entry name" value="SEPTUM SITE-DETERMINING PROTEIN MIND HOMOLOG, CHLOROPLASTIC-RELATED"/>
    <property type="match status" value="1"/>
</dbReference>
<dbReference type="GO" id="GO:0005829">
    <property type="term" value="C:cytosol"/>
    <property type="evidence" value="ECO:0007669"/>
    <property type="project" value="TreeGrafter"/>
</dbReference>
<evidence type="ECO:0000256" key="2">
    <source>
        <dbReference type="ARBA" id="ARBA00022840"/>
    </source>
</evidence>
<dbReference type="Gene3D" id="3.40.50.300">
    <property type="entry name" value="P-loop containing nucleotide triphosphate hydrolases"/>
    <property type="match status" value="1"/>
</dbReference>
<evidence type="ECO:0000313" key="3">
    <source>
        <dbReference type="EMBL" id="GCL37868.1"/>
    </source>
</evidence>
<name>A0A480A2X2_9CYAN</name>
<dbReference type="PANTHER" id="PTHR43384:SF6">
    <property type="entry name" value="SEPTUM SITE-DETERMINING PROTEIN MIND HOMOLOG, CHLOROPLASTIC"/>
    <property type="match status" value="1"/>
</dbReference>
<dbReference type="InterPro" id="IPR050625">
    <property type="entry name" value="ParA/MinD_ATPase"/>
</dbReference>
<reference evidence="4" key="1">
    <citation type="submission" date="2019-02" db="EMBL/GenBank/DDBJ databases">
        <title>Draft genome sequence of Sphaerospermopsis reniformis NIES-1949.</title>
        <authorList>
            <person name="Yamaguchi H."/>
            <person name="Suzuki S."/>
            <person name="Kawachi M."/>
        </authorList>
    </citation>
    <scope>NUCLEOTIDE SEQUENCE [LARGE SCALE GENOMIC DNA]</scope>
    <source>
        <strain evidence="4">NIES-1949</strain>
    </source>
</reference>
<keyword evidence="2" id="KW-0067">ATP-binding</keyword>
<dbReference type="GO" id="GO:0009898">
    <property type="term" value="C:cytoplasmic side of plasma membrane"/>
    <property type="evidence" value="ECO:0007669"/>
    <property type="project" value="TreeGrafter"/>
</dbReference>
<accession>A0A480A2X2</accession>
<dbReference type="Proteomes" id="UP000300142">
    <property type="component" value="Unassembled WGS sequence"/>
</dbReference>